<evidence type="ECO:0000313" key="2">
    <source>
        <dbReference type="Proteomes" id="UP000195787"/>
    </source>
</evidence>
<protein>
    <recommendedName>
        <fullName evidence="3">Mini-circle protein</fullName>
    </recommendedName>
</protein>
<dbReference type="Gene3D" id="1.20.120.450">
    <property type="entry name" value="dinb family like domain"/>
    <property type="match status" value="1"/>
</dbReference>
<dbReference type="Pfam" id="PF04978">
    <property type="entry name" value="MST"/>
    <property type="match status" value="1"/>
</dbReference>
<dbReference type="Proteomes" id="UP000195787">
    <property type="component" value="Unassembled WGS sequence"/>
</dbReference>
<name>A0A1R4GLG0_9MICO</name>
<organism evidence="1 2">
    <name type="scientific">Agrococcus casei LMG 22410</name>
    <dbReference type="NCBI Taxonomy" id="1255656"/>
    <lineage>
        <taxon>Bacteria</taxon>
        <taxon>Bacillati</taxon>
        <taxon>Actinomycetota</taxon>
        <taxon>Actinomycetes</taxon>
        <taxon>Micrococcales</taxon>
        <taxon>Microbacteriaceae</taxon>
        <taxon>Agrococcus</taxon>
    </lineage>
</organism>
<dbReference type="OrthoDB" id="4548523at2"/>
<dbReference type="InterPro" id="IPR007061">
    <property type="entry name" value="MST-like"/>
</dbReference>
<sequence>MAEQQIDDEGRPEPILAGDEVVTLVTFLDYQRATLEWKTRGLTTEQLRQRIPSSAMTLGGLLGHLAWVESFWFEETVAGQPAPEPWGSIDFEADDDADWTLGVTLEGDELRSLWVANVERSRAVVDGVIEQHGADALGTTVPAWGGREHVAVRWVLTHMIEEYARHNGHADVLREAVDGETGE</sequence>
<gene>
    <name evidence="1" type="ORF">CZ674_12970</name>
</gene>
<evidence type="ECO:0000313" key="1">
    <source>
        <dbReference type="EMBL" id="SJM69028.1"/>
    </source>
</evidence>
<reference evidence="1 2" key="1">
    <citation type="submission" date="2017-02" db="EMBL/GenBank/DDBJ databases">
        <authorList>
            <person name="Peterson S.W."/>
        </authorList>
    </citation>
    <scope>NUCLEOTIDE SEQUENCE [LARGE SCALE GENOMIC DNA]</scope>
    <source>
        <strain evidence="1 2">LMG 22410</strain>
    </source>
</reference>
<evidence type="ECO:0008006" key="3">
    <source>
        <dbReference type="Google" id="ProtNLM"/>
    </source>
</evidence>
<dbReference type="SUPFAM" id="SSF109854">
    <property type="entry name" value="DinB/YfiT-like putative metalloenzymes"/>
    <property type="match status" value="1"/>
</dbReference>
<accession>A0A1R4GLG0</accession>
<dbReference type="AlphaFoldDB" id="A0A1R4GLG0"/>
<dbReference type="GeneID" id="303174122"/>
<keyword evidence="2" id="KW-1185">Reference proteome</keyword>
<proteinExistence type="predicted"/>
<dbReference type="InterPro" id="IPR034660">
    <property type="entry name" value="DinB/YfiT-like"/>
</dbReference>
<dbReference type="EMBL" id="FUHU01000046">
    <property type="protein sequence ID" value="SJM69028.1"/>
    <property type="molecule type" value="Genomic_DNA"/>
</dbReference>
<dbReference type="RefSeq" id="WP_086992966.1">
    <property type="nucleotide sequence ID" value="NZ_FUHU01000046.1"/>
</dbReference>